<dbReference type="InterPro" id="IPR012676">
    <property type="entry name" value="TGS-like"/>
</dbReference>
<dbReference type="AlphaFoldDB" id="A0A1C6I4X9"/>
<reference evidence="8" key="1">
    <citation type="submission" date="2015-09" db="EMBL/GenBank/DDBJ databases">
        <authorList>
            <consortium name="Pathogen Informatics"/>
        </authorList>
    </citation>
    <scope>NUCLEOTIDE SEQUENCE</scope>
    <source>
        <strain evidence="8">2789STDY5834896</strain>
    </source>
</reference>
<dbReference type="InterPro" id="IPR002912">
    <property type="entry name" value="ACT_dom"/>
</dbReference>
<dbReference type="SUPFAM" id="SSF55021">
    <property type="entry name" value="ACT-like"/>
    <property type="match status" value="1"/>
</dbReference>
<evidence type="ECO:0000259" key="7">
    <source>
        <dbReference type="PROSITE" id="PS51880"/>
    </source>
</evidence>
<dbReference type="InterPro" id="IPR043519">
    <property type="entry name" value="NT_sf"/>
</dbReference>
<evidence type="ECO:0000256" key="2">
    <source>
        <dbReference type="ARBA" id="ARBA00013251"/>
    </source>
</evidence>
<dbReference type="FunFam" id="3.10.20.30:FF:000002">
    <property type="entry name" value="GTP pyrophosphokinase (RelA/SpoT)"/>
    <property type="match status" value="1"/>
</dbReference>
<evidence type="ECO:0000259" key="6">
    <source>
        <dbReference type="PROSITE" id="PS51831"/>
    </source>
</evidence>
<dbReference type="EC" id="2.7.6.5" evidence="2"/>
<dbReference type="Gene3D" id="3.10.20.30">
    <property type="match status" value="1"/>
</dbReference>
<comment type="catalytic activity">
    <reaction evidence="3">
        <text>GTP + ATP = guanosine 3'-diphosphate 5'-triphosphate + AMP</text>
        <dbReference type="Rhea" id="RHEA:22088"/>
        <dbReference type="ChEBI" id="CHEBI:30616"/>
        <dbReference type="ChEBI" id="CHEBI:37565"/>
        <dbReference type="ChEBI" id="CHEBI:142410"/>
        <dbReference type="ChEBI" id="CHEBI:456215"/>
        <dbReference type="EC" id="2.7.6.5"/>
    </reaction>
</comment>
<dbReference type="SUPFAM" id="SSF109604">
    <property type="entry name" value="HD-domain/PDEase-like"/>
    <property type="match status" value="1"/>
</dbReference>
<dbReference type="CDD" id="cd04876">
    <property type="entry name" value="ACT_RelA-SpoT"/>
    <property type="match status" value="1"/>
</dbReference>
<dbReference type="PROSITE" id="PS51671">
    <property type="entry name" value="ACT"/>
    <property type="match status" value="1"/>
</dbReference>
<dbReference type="InterPro" id="IPR006674">
    <property type="entry name" value="HD_domain"/>
</dbReference>
<feature type="domain" description="HD" evidence="6">
    <location>
        <begin position="47"/>
        <end position="146"/>
    </location>
</feature>
<dbReference type="FunFam" id="1.10.3210.10:FF:000001">
    <property type="entry name" value="GTP pyrophosphokinase RelA"/>
    <property type="match status" value="1"/>
</dbReference>
<feature type="domain" description="ACT" evidence="5">
    <location>
        <begin position="654"/>
        <end position="728"/>
    </location>
</feature>
<dbReference type="Pfam" id="PF02824">
    <property type="entry name" value="TGS"/>
    <property type="match status" value="1"/>
</dbReference>
<dbReference type="InterPro" id="IPR033655">
    <property type="entry name" value="TGS_RelA/SpoT"/>
</dbReference>
<evidence type="ECO:0000256" key="1">
    <source>
        <dbReference type="ARBA" id="ARBA00004976"/>
    </source>
</evidence>
<evidence type="ECO:0000259" key="5">
    <source>
        <dbReference type="PROSITE" id="PS51671"/>
    </source>
</evidence>
<keyword evidence="8" id="KW-0808">Transferase</keyword>
<evidence type="ECO:0000256" key="3">
    <source>
        <dbReference type="ARBA" id="ARBA00048244"/>
    </source>
</evidence>
<dbReference type="Gene3D" id="3.30.70.260">
    <property type="match status" value="1"/>
</dbReference>
<dbReference type="SMART" id="SM00471">
    <property type="entry name" value="HDc"/>
    <property type="match status" value="1"/>
</dbReference>
<comment type="function">
    <text evidence="4">In eubacteria ppGpp (guanosine 3'-diphosphate 5'-diphosphate) is a mediator of the stringent response that coordinates a variety of cellular activities in response to changes in nutritional abundance.</text>
</comment>
<dbReference type="InterPro" id="IPR003607">
    <property type="entry name" value="HD/PDEase_dom"/>
</dbReference>
<dbReference type="FunFam" id="3.30.460.10:FF:000001">
    <property type="entry name" value="GTP pyrophosphokinase RelA"/>
    <property type="match status" value="1"/>
</dbReference>
<dbReference type="Pfam" id="PF04607">
    <property type="entry name" value="RelA_SpoT"/>
    <property type="match status" value="1"/>
</dbReference>
<dbReference type="InterPro" id="IPR004811">
    <property type="entry name" value="RelA/Spo_fam"/>
</dbReference>
<dbReference type="InterPro" id="IPR045865">
    <property type="entry name" value="ACT-like_dom_sf"/>
</dbReference>
<dbReference type="GO" id="GO:0005886">
    <property type="term" value="C:plasma membrane"/>
    <property type="evidence" value="ECO:0007669"/>
    <property type="project" value="TreeGrafter"/>
</dbReference>
<protein>
    <recommendedName>
        <fullName evidence="2">GTP diphosphokinase</fullName>
        <ecNumber evidence="2">2.7.6.5</ecNumber>
    </recommendedName>
</protein>
<dbReference type="CDD" id="cd05399">
    <property type="entry name" value="NT_Rel-Spo_like"/>
    <property type="match status" value="1"/>
</dbReference>
<dbReference type="Pfam" id="PF13328">
    <property type="entry name" value="HD_4"/>
    <property type="match status" value="1"/>
</dbReference>
<keyword evidence="8" id="KW-0418">Kinase</keyword>
<dbReference type="InterPro" id="IPR007685">
    <property type="entry name" value="RelA_SpoT"/>
</dbReference>
<proteinExistence type="inferred from homology"/>
<dbReference type="SUPFAM" id="SSF81271">
    <property type="entry name" value="TGS-like"/>
    <property type="match status" value="1"/>
</dbReference>
<dbReference type="PANTHER" id="PTHR21262:SF31">
    <property type="entry name" value="GTP PYROPHOSPHOKINASE"/>
    <property type="match status" value="1"/>
</dbReference>
<dbReference type="GO" id="GO:0016301">
    <property type="term" value="F:kinase activity"/>
    <property type="evidence" value="ECO:0007669"/>
    <property type="project" value="UniProtKB-KW"/>
</dbReference>
<comment type="similarity">
    <text evidence="4">Belongs to the relA/spoT family.</text>
</comment>
<dbReference type="PROSITE" id="PS51880">
    <property type="entry name" value="TGS"/>
    <property type="match status" value="1"/>
</dbReference>
<organism evidence="8">
    <name type="scientific">uncultured Anaerotruncus sp</name>
    <dbReference type="NCBI Taxonomy" id="905011"/>
    <lineage>
        <taxon>Bacteria</taxon>
        <taxon>Bacillati</taxon>
        <taxon>Bacillota</taxon>
        <taxon>Clostridia</taxon>
        <taxon>Eubacteriales</taxon>
        <taxon>Oscillospiraceae</taxon>
        <taxon>Anaerotruncus</taxon>
        <taxon>environmental samples</taxon>
    </lineage>
</organism>
<dbReference type="Gene3D" id="1.10.3210.10">
    <property type="entry name" value="Hypothetical protein af1432"/>
    <property type="match status" value="1"/>
</dbReference>
<dbReference type="Pfam" id="PF19296">
    <property type="entry name" value="RelA_AH_RIS"/>
    <property type="match status" value="1"/>
</dbReference>
<dbReference type="CDD" id="cd00077">
    <property type="entry name" value="HDc"/>
    <property type="match status" value="1"/>
</dbReference>
<evidence type="ECO:0000313" key="8">
    <source>
        <dbReference type="EMBL" id="SCJ64145.1"/>
    </source>
</evidence>
<dbReference type="InterPro" id="IPR004095">
    <property type="entry name" value="TGS"/>
</dbReference>
<dbReference type="GO" id="GO:0015970">
    <property type="term" value="P:guanosine tetraphosphate biosynthetic process"/>
    <property type="evidence" value="ECO:0007669"/>
    <property type="project" value="UniProtKB-UniPathway"/>
</dbReference>
<dbReference type="UniPathway" id="UPA00908">
    <property type="reaction ID" value="UER00884"/>
</dbReference>
<comment type="pathway">
    <text evidence="1">Purine metabolism; ppGpp biosynthesis; ppGpp from GTP: step 1/2.</text>
</comment>
<dbReference type="CDD" id="cd01668">
    <property type="entry name" value="TGS_RSH"/>
    <property type="match status" value="1"/>
</dbReference>
<accession>A0A1C6I4X9</accession>
<dbReference type="Pfam" id="PF13291">
    <property type="entry name" value="ACT_4"/>
    <property type="match status" value="1"/>
</dbReference>
<dbReference type="PROSITE" id="PS51831">
    <property type="entry name" value="HD"/>
    <property type="match status" value="1"/>
</dbReference>
<dbReference type="NCBIfam" id="TIGR00691">
    <property type="entry name" value="spoT_relA"/>
    <property type="match status" value="1"/>
</dbReference>
<dbReference type="SMART" id="SM00954">
    <property type="entry name" value="RelA_SpoT"/>
    <property type="match status" value="1"/>
</dbReference>
<dbReference type="EMBL" id="FMHG01000001">
    <property type="protein sequence ID" value="SCJ64145.1"/>
    <property type="molecule type" value="Genomic_DNA"/>
</dbReference>
<dbReference type="SUPFAM" id="SSF81301">
    <property type="entry name" value="Nucleotidyltransferase"/>
    <property type="match status" value="1"/>
</dbReference>
<sequence>MDIMRFEDLEKTLQESEKSYDLPLIEKAYHLADNAHAGQMRLSGEPYITHPLHVAALLVELGMDTDCIVAALLHDVIEDTDTPLEAVKKTFGEDVALLVDGVTKLGKIQFTTREDEQAENVRKMLLAMSQDIRVILIKLCDRLHNMRTLDAKPPQKQRDTSLETMEVYAPIAHRLGITTVKEELEDTALKYLDPFGYQQIQNYLAENKMDQEGFLQTITGRIRERLADYTDVIEISGRMKSVYGIYRKVFIAGKNFDEIYDIVAVRILCNTVNECYNILGLMHDLFRPIPNRFKDYISTPKPNMYQSLHTTVISKERMPFEIQIRTYEMHHTAEYGIAAHWKYKAGIRGGGSDKMDERLAWIRQLLEAQKESEDARDLIRSIKSDLAIEEVYAFTPKGDVKSLPKGSTVIDFAYAIHSGVGNAMVGAKVDGRIVSLDYQIQNGEIIEIITSKSPGRGPSRDWLKIVRTSEARNKIRNWFKKTQREENILEGKIEVEREFKRNQISADDKMLEELLAGTYKKYQLSSLDDFYAALGYGGISLTRLMPRIKEAYNKMVKPAEPVMQKQDVPITKPRRSSSGGVEVEGIDNCLIKFAKCCNPLPGDNIVGFITRGFGVSVHKSDCPNVLAAQNLEENSQRWVNVRWSASNQDSFKSTLEVVGLDRQGLFADISVALSAMRVPIYAINARSLGNGYAVVVITVGITNLEHLNSITARLKKIQGVESVERAKQ</sequence>
<dbReference type="PANTHER" id="PTHR21262">
    <property type="entry name" value="GUANOSINE-3',5'-BIS DIPHOSPHATE 3'-PYROPHOSPHOHYDROLASE"/>
    <property type="match status" value="1"/>
</dbReference>
<dbReference type="InterPro" id="IPR045600">
    <property type="entry name" value="RelA/SpoT_AH_RIS"/>
</dbReference>
<name>A0A1C6I4X9_9FIRM</name>
<feature type="domain" description="TGS" evidence="7">
    <location>
        <begin position="389"/>
        <end position="450"/>
    </location>
</feature>
<evidence type="ECO:0000256" key="4">
    <source>
        <dbReference type="RuleBase" id="RU003847"/>
    </source>
</evidence>
<dbReference type="GO" id="GO:0008728">
    <property type="term" value="F:GTP diphosphokinase activity"/>
    <property type="evidence" value="ECO:0007669"/>
    <property type="project" value="UniProtKB-EC"/>
</dbReference>
<dbReference type="Gene3D" id="3.30.460.10">
    <property type="entry name" value="Beta Polymerase, domain 2"/>
    <property type="match status" value="1"/>
</dbReference>
<dbReference type="InterPro" id="IPR012675">
    <property type="entry name" value="Beta-grasp_dom_sf"/>
</dbReference>
<gene>
    <name evidence="8" type="primary">relA</name>
    <name evidence="8" type="ORF">SAMEA3545359_01202</name>
</gene>